<keyword evidence="3" id="KW-1185">Reference proteome</keyword>
<dbReference type="Pfam" id="PF07883">
    <property type="entry name" value="Cupin_2"/>
    <property type="match status" value="1"/>
</dbReference>
<dbReference type="PANTHER" id="PTHR40112:SF1">
    <property type="entry name" value="H2HPP ISOMERASE"/>
    <property type="match status" value="1"/>
</dbReference>
<dbReference type="SUPFAM" id="SSF51182">
    <property type="entry name" value="RmlC-like cupins"/>
    <property type="match status" value="1"/>
</dbReference>
<dbReference type="InterPro" id="IPR052535">
    <property type="entry name" value="Bacilysin_H2HPP_isomerase"/>
</dbReference>
<dbReference type="InterPro" id="IPR013096">
    <property type="entry name" value="Cupin_2"/>
</dbReference>
<dbReference type="RefSeq" id="WP_171593788.1">
    <property type="nucleotide sequence ID" value="NZ_RZNH01000002.1"/>
</dbReference>
<dbReference type="EMBL" id="RZNH01000002">
    <property type="protein sequence ID" value="NOU58519.1"/>
    <property type="molecule type" value="Genomic_DNA"/>
</dbReference>
<dbReference type="Proteomes" id="UP000732105">
    <property type="component" value="Unassembled WGS sequence"/>
</dbReference>
<evidence type="ECO:0000313" key="3">
    <source>
        <dbReference type="Proteomes" id="UP000732105"/>
    </source>
</evidence>
<dbReference type="InterPro" id="IPR014710">
    <property type="entry name" value="RmlC-like_jellyroll"/>
</dbReference>
<dbReference type="Gene3D" id="2.60.120.10">
    <property type="entry name" value="Jelly Rolls"/>
    <property type="match status" value="1"/>
</dbReference>
<dbReference type="CDD" id="cd02238">
    <property type="entry name" value="cupin_KdgF"/>
    <property type="match status" value="1"/>
</dbReference>
<dbReference type="PANTHER" id="PTHR40112">
    <property type="entry name" value="H2HPP ISOMERASE"/>
    <property type="match status" value="1"/>
</dbReference>
<protein>
    <submittedName>
        <fullName evidence="2">Cupin domain-containing protein</fullName>
    </submittedName>
</protein>
<dbReference type="InterPro" id="IPR011051">
    <property type="entry name" value="RmlC_Cupin_sf"/>
</dbReference>
<accession>A0ABX1WRG1</accession>
<gene>
    <name evidence="2" type="ORF">ELS83_01725</name>
</gene>
<evidence type="ECO:0000313" key="2">
    <source>
        <dbReference type="EMBL" id="NOU58519.1"/>
    </source>
</evidence>
<name>A0ABX1WRG1_9BACT</name>
<sequence>MILKSKDSKKREFKGVDFEVLASGYQSMVTKMNYKIGDKVPPHAHPNEQSGYVISGEYIIQYGEFTEKLLPGDSYCIPENAPHSWEVIIGGEVIDVFTPPRKDYL</sequence>
<comment type="caution">
    <text evidence="2">The sequence shown here is derived from an EMBL/GenBank/DDBJ whole genome shotgun (WGS) entry which is preliminary data.</text>
</comment>
<reference evidence="2 3" key="1">
    <citation type="submission" date="2018-12" db="EMBL/GenBank/DDBJ databases">
        <title>Marinifilum JC070 sp. nov., a marine bacterium isolated from Yongle Blue Hole in the South China Sea.</title>
        <authorList>
            <person name="Fu T."/>
        </authorList>
    </citation>
    <scope>NUCLEOTIDE SEQUENCE [LARGE SCALE GENOMIC DNA]</scope>
    <source>
        <strain evidence="2 3">JC070</strain>
    </source>
</reference>
<proteinExistence type="predicted"/>
<feature type="domain" description="Cupin type-2" evidence="1">
    <location>
        <begin position="32"/>
        <end position="86"/>
    </location>
</feature>
<evidence type="ECO:0000259" key="1">
    <source>
        <dbReference type="Pfam" id="PF07883"/>
    </source>
</evidence>
<organism evidence="2 3">
    <name type="scientific">Marinifilum caeruleilacunae</name>
    <dbReference type="NCBI Taxonomy" id="2499076"/>
    <lineage>
        <taxon>Bacteria</taxon>
        <taxon>Pseudomonadati</taxon>
        <taxon>Bacteroidota</taxon>
        <taxon>Bacteroidia</taxon>
        <taxon>Marinilabiliales</taxon>
        <taxon>Marinifilaceae</taxon>
    </lineage>
</organism>